<dbReference type="InterPro" id="IPR041698">
    <property type="entry name" value="Methyltransf_25"/>
</dbReference>
<sequence>MTPVVSEGEPADDAVAAAANLANWEERTGVHERSAAYGIERFVADPGFLSGVVCDDRAPLARAVGRDPGAARPLDGLDLVHLQYHIGTDTLSLARLGADVTGVDFSPAALDVARRLFAATGTAGSFVESDVTRAADAVARRVDVVYTSIGTITWFRDLEAWAAGIAGLLRPGGVFFIRDAHPQVLALDDERDDGQYVVRYRTIPDGTPDSWDETETYTGDETPIANSRTFEWPHSLGEIVTALLGAGLRITGMHEGTTLPWRPLANLVERGDGTYELPSADRGLLPLSFTITAVAPGGPATD</sequence>
<evidence type="ECO:0000313" key="2">
    <source>
        <dbReference type="EMBL" id="KAB1662464.1"/>
    </source>
</evidence>
<keyword evidence="2" id="KW-0489">Methyltransferase</keyword>
<evidence type="ECO:0000259" key="1">
    <source>
        <dbReference type="Pfam" id="PF13649"/>
    </source>
</evidence>
<dbReference type="Gene3D" id="3.40.50.150">
    <property type="entry name" value="Vaccinia Virus protein VP39"/>
    <property type="match status" value="1"/>
</dbReference>
<name>A0A7J5C1H2_9MICO</name>
<evidence type="ECO:0000313" key="3">
    <source>
        <dbReference type="Proteomes" id="UP000467240"/>
    </source>
</evidence>
<reference evidence="2 3" key="1">
    <citation type="submission" date="2019-09" db="EMBL/GenBank/DDBJ databases">
        <title>Phylogeny of genus Pseudoclavibacter and closely related genus.</title>
        <authorList>
            <person name="Li Y."/>
        </authorList>
    </citation>
    <scope>NUCLEOTIDE SEQUENCE [LARGE SCALE GENOMIC DNA]</scope>
    <source>
        <strain evidence="2 3">DSM 23821</strain>
    </source>
</reference>
<keyword evidence="2" id="KW-0808">Transferase</keyword>
<accession>A0A7J5C1H2</accession>
<keyword evidence="3" id="KW-1185">Reference proteome</keyword>
<dbReference type="CDD" id="cd02440">
    <property type="entry name" value="AdoMet_MTases"/>
    <property type="match status" value="1"/>
</dbReference>
<dbReference type="Proteomes" id="UP000467240">
    <property type="component" value="Unassembled WGS sequence"/>
</dbReference>
<dbReference type="GO" id="GO:0032259">
    <property type="term" value="P:methylation"/>
    <property type="evidence" value="ECO:0007669"/>
    <property type="project" value="UniProtKB-KW"/>
</dbReference>
<feature type="domain" description="Methyltransferase" evidence="1">
    <location>
        <begin position="87"/>
        <end position="173"/>
    </location>
</feature>
<dbReference type="SUPFAM" id="SSF53335">
    <property type="entry name" value="S-adenosyl-L-methionine-dependent methyltransferases"/>
    <property type="match status" value="1"/>
</dbReference>
<dbReference type="EMBL" id="WBJZ01000001">
    <property type="protein sequence ID" value="KAB1662464.1"/>
    <property type="molecule type" value="Genomic_DNA"/>
</dbReference>
<dbReference type="Pfam" id="PF13649">
    <property type="entry name" value="Methyltransf_25"/>
    <property type="match status" value="1"/>
</dbReference>
<dbReference type="AlphaFoldDB" id="A0A7J5C1H2"/>
<dbReference type="InterPro" id="IPR029063">
    <property type="entry name" value="SAM-dependent_MTases_sf"/>
</dbReference>
<organism evidence="2 3">
    <name type="scientific">Pseudoclavibacter chungangensis</name>
    <dbReference type="NCBI Taxonomy" id="587635"/>
    <lineage>
        <taxon>Bacteria</taxon>
        <taxon>Bacillati</taxon>
        <taxon>Actinomycetota</taxon>
        <taxon>Actinomycetes</taxon>
        <taxon>Micrococcales</taxon>
        <taxon>Microbacteriaceae</taxon>
        <taxon>Pseudoclavibacter</taxon>
    </lineage>
</organism>
<protein>
    <submittedName>
        <fullName evidence="2">Methyltransferase domain-containing protein</fullName>
    </submittedName>
</protein>
<gene>
    <name evidence="2" type="ORF">F8O01_00500</name>
</gene>
<proteinExistence type="predicted"/>
<dbReference type="RefSeq" id="WP_158038896.1">
    <property type="nucleotide sequence ID" value="NZ_JACCFV010000001.1"/>
</dbReference>
<dbReference type="OrthoDB" id="8385759at2"/>
<dbReference type="GO" id="GO:0008168">
    <property type="term" value="F:methyltransferase activity"/>
    <property type="evidence" value="ECO:0007669"/>
    <property type="project" value="UniProtKB-KW"/>
</dbReference>
<comment type="caution">
    <text evidence="2">The sequence shown here is derived from an EMBL/GenBank/DDBJ whole genome shotgun (WGS) entry which is preliminary data.</text>
</comment>